<name>A0A7R9QP55_9ACAR</name>
<proteinExistence type="inferred from homology"/>
<dbReference type="PANTHER" id="PTHR22726">
    <property type="entry name" value="METALLOENDOPEPTIDASE OMA1"/>
    <property type="match status" value="1"/>
</dbReference>
<feature type="domain" description="Peptidase M48" evidence="11">
    <location>
        <begin position="215"/>
        <end position="419"/>
    </location>
</feature>
<keyword evidence="3" id="KW-0479">Metal-binding</keyword>
<evidence type="ECO:0000313" key="12">
    <source>
        <dbReference type="EMBL" id="CAD7651997.1"/>
    </source>
</evidence>
<dbReference type="AlphaFoldDB" id="A0A7R9QP55"/>
<evidence type="ECO:0000256" key="5">
    <source>
        <dbReference type="ARBA" id="ARBA00022833"/>
    </source>
</evidence>
<protein>
    <recommendedName>
        <fullName evidence="8">Metalloendopeptidase OMA1, mitochondrial</fullName>
    </recommendedName>
    <alternativeName>
        <fullName evidence="9">Overlapping with the m-AAA protease 1 homolog</fullName>
    </alternativeName>
</protein>
<evidence type="ECO:0000256" key="10">
    <source>
        <dbReference type="SAM" id="Phobius"/>
    </source>
</evidence>
<dbReference type="InterPro" id="IPR001915">
    <property type="entry name" value="Peptidase_M48"/>
</dbReference>
<dbReference type="GO" id="GO:0046872">
    <property type="term" value="F:metal ion binding"/>
    <property type="evidence" value="ECO:0007669"/>
    <property type="project" value="UniProtKB-KW"/>
</dbReference>
<keyword evidence="6" id="KW-0482">Metalloprotease</keyword>
<evidence type="ECO:0000256" key="2">
    <source>
        <dbReference type="ARBA" id="ARBA00022670"/>
    </source>
</evidence>
<evidence type="ECO:0000256" key="1">
    <source>
        <dbReference type="ARBA" id="ARBA00001947"/>
    </source>
</evidence>
<evidence type="ECO:0000256" key="6">
    <source>
        <dbReference type="ARBA" id="ARBA00023049"/>
    </source>
</evidence>
<evidence type="ECO:0000259" key="11">
    <source>
        <dbReference type="Pfam" id="PF01435"/>
    </source>
</evidence>
<dbReference type="Pfam" id="PF01435">
    <property type="entry name" value="Peptidase_M48"/>
    <property type="match status" value="1"/>
</dbReference>
<comment type="cofactor">
    <cofactor evidence="1">
        <name>Zn(2+)</name>
        <dbReference type="ChEBI" id="CHEBI:29105"/>
    </cofactor>
</comment>
<dbReference type="EMBL" id="OC919877">
    <property type="protein sequence ID" value="CAD7651997.1"/>
    <property type="molecule type" value="Genomic_DNA"/>
</dbReference>
<dbReference type="PANTHER" id="PTHR22726:SF1">
    <property type="entry name" value="METALLOENDOPEPTIDASE OMA1, MITOCHONDRIAL"/>
    <property type="match status" value="1"/>
</dbReference>
<dbReference type="GO" id="GO:0005743">
    <property type="term" value="C:mitochondrial inner membrane"/>
    <property type="evidence" value="ECO:0007669"/>
    <property type="project" value="TreeGrafter"/>
</dbReference>
<feature type="transmembrane region" description="Helical" evidence="10">
    <location>
        <begin position="136"/>
        <end position="163"/>
    </location>
</feature>
<evidence type="ECO:0000313" key="13">
    <source>
        <dbReference type="Proteomes" id="UP000728032"/>
    </source>
</evidence>
<keyword evidence="10" id="KW-0812">Transmembrane</keyword>
<keyword evidence="13" id="KW-1185">Reference proteome</keyword>
<reference evidence="12" key="1">
    <citation type="submission" date="2020-11" db="EMBL/GenBank/DDBJ databases">
        <authorList>
            <person name="Tran Van P."/>
        </authorList>
    </citation>
    <scope>NUCLEOTIDE SEQUENCE</scope>
</reference>
<feature type="non-terminal residue" evidence="12">
    <location>
        <position position="442"/>
    </location>
</feature>
<keyword evidence="2" id="KW-0645">Protease</keyword>
<dbReference type="Proteomes" id="UP000728032">
    <property type="component" value="Unassembled WGS sequence"/>
</dbReference>
<gene>
    <name evidence="12" type="ORF">ONB1V03_LOCUS8664</name>
</gene>
<keyword evidence="5" id="KW-0862">Zinc</keyword>
<keyword evidence="4" id="KW-0378">Hydrolase</keyword>
<dbReference type="InterPro" id="IPR051156">
    <property type="entry name" value="Mito/Outer_Membr_Metalloprot"/>
</dbReference>
<evidence type="ECO:0000256" key="8">
    <source>
        <dbReference type="ARBA" id="ARBA00040360"/>
    </source>
</evidence>
<organism evidence="12">
    <name type="scientific">Oppiella nova</name>
    <dbReference type="NCBI Taxonomy" id="334625"/>
    <lineage>
        <taxon>Eukaryota</taxon>
        <taxon>Metazoa</taxon>
        <taxon>Ecdysozoa</taxon>
        <taxon>Arthropoda</taxon>
        <taxon>Chelicerata</taxon>
        <taxon>Arachnida</taxon>
        <taxon>Acari</taxon>
        <taxon>Acariformes</taxon>
        <taxon>Sarcoptiformes</taxon>
        <taxon>Oribatida</taxon>
        <taxon>Brachypylina</taxon>
        <taxon>Oppioidea</taxon>
        <taxon>Oppiidae</taxon>
        <taxon>Oppiella</taxon>
    </lineage>
</organism>
<sequence length="442" mass="50866">MASNPIDSLTFILGGNLLNGLNEGEGGGGEGESPKPLKPFKAGFGVWDFLSPSPSLSYLFQSHSRPSPIGFQSLYYVTLAKSDTNVTKLRLERNGMKEITDYHKLPQRHPWVELVMKKPNELISWYESTPRERRKVMYLSALLVYAIKPLGVLALLCVVYMYANGEDNPLTGRPTVYNIPEEMLAEIETDVFKEIFIENLNSGRFVPSTDPSVKRLDRCVDRLIGANDDLDVIGDGKWTPVVIDNHHMLDVIVLKESQNIFISRKLLDLCETDDELAYLLAHQLSHSMLDHSREPTTYIPMLYRPLMAIVPKFWLINQDKPLRLEIFESINAFLDKMAKQLVRKCVYLNAYSEELEEEADRIAMQLLTRACYDVRKCGHFCNKYKHFSEPDVHTSDHHNKSNKSNKNDNFFIKHPITDNKLLYLFQYIKPFIELRKQCKCEP</sequence>
<keyword evidence="10" id="KW-1133">Transmembrane helix</keyword>
<evidence type="ECO:0000256" key="9">
    <source>
        <dbReference type="ARBA" id="ARBA00042978"/>
    </source>
</evidence>
<accession>A0A7R9QP55</accession>
<dbReference type="GO" id="GO:0006515">
    <property type="term" value="P:protein quality control for misfolded or incompletely synthesized proteins"/>
    <property type="evidence" value="ECO:0007669"/>
    <property type="project" value="TreeGrafter"/>
</dbReference>
<comment type="similarity">
    <text evidence="7">Belongs to the peptidase M48 family.</text>
</comment>
<dbReference type="GO" id="GO:0034982">
    <property type="term" value="P:mitochondrial protein processing"/>
    <property type="evidence" value="ECO:0007669"/>
    <property type="project" value="TreeGrafter"/>
</dbReference>
<dbReference type="GO" id="GO:0004222">
    <property type="term" value="F:metalloendopeptidase activity"/>
    <property type="evidence" value="ECO:0007669"/>
    <property type="project" value="InterPro"/>
</dbReference>
<evidence type="ECO:0000256" key="7">
    <source>
        <dbReference type="ARBA" id="ARBA00038233"/>
    </source>
</evidence>
<dbReference type="OrthoDB" id="7464992at2759"/>
<evidence type="ECO:0000256" key="4">
    <source>
        <dbReference type="ARBA" id="ARBA00022801"/>
    </source>
</evidence>
<evidence type="ECO:0000256" key="3">
    <source>
        <dbReference type="ARBA" id="ARBA00022723"/>
    </source>
</evidence>
<keyword evidence="10" id="KW-0472">Membrane</keyword>
<dbReference type="EMBL" id="CAJPVJ010005052">
    <property type="protein sequence ID" value="CAG2169181.1"/>
    <property type="molecule type" value="Genomic_DNA"/>
</dbReference>